<keyword evidence="1" id="KW-1133">Transmembrane helix</keyword>
<feature type="transmembrane region" description="Helical" evidence="1">
    <location>
        <begin position="21"/>
        <end position="40"/>
    </location>
</feature>
<name>A0A0G0F9Q3_9BACT</name>
<keyword evidence="1" id="KW-0472">Membrane</keyword>
<evidence type="ECO:0008006" key="4">
    <source>
        <dbReference type="Google" id="ProtNLM"/>
    </source>
</evidence>
<dbReference type="EMBL" id="LBSJ01000033">
    <property type="protein sequence ID" value="KKQ14677.1"/>
    <property type="molecule type" value="Genomic_DNA"/>
</dbReference>
<feature type="transmembrane region" description="Helical" evidence="1">
    <location>
        <begin position="316"/>
        <end position="334"/>
    </location>
</feature>
<evidence type="ECO:0000256" key="1">
    <source>
        <dbReference type="SAM" id="Phobius"/>
    </source>
</evidence>
<accession>A0A0G0F9Q3</accession>
<dbReference type="Proteomes" id="UP000034448">
    <property type="component" value="Unassembled WGS sequence"/>
</dbReference>
<feature type="transmembrane region" description="Helical" evidence="1">
    <location>
        <begin position="364"/>
        <end position="383"/>
    </location>
</feature>
<feature type="transmembrane region" description="Helical" evidence="1">
    <location>
        <begin position="152"/>
        <end position="168"/>
    </location>
</feature>
<reference evidence="2 3" key="1">
    <citation type="journal article" date="2015" name="Nature">
        <title>rRNA introns, odd ribosomes, and small enigmatic genomes across a large radiation of phyla.</title>
        <authorList>
            <person name="Brown C.T."/>
            <person name="Hug L.A."/>
            <person name="Thomas B.C."/>
            <person name="Sharon I."/>
            <person name="Castelle C.J."/>
            <person name="Singh A."/>
            <person name="Wilkins M.J."/>
            <person name="Williams K.H."/>
            <person name="Banfield J.F."/>
        </authorList>
    </citation>
    <scope>NUCLEOTIDE SEQUENCE [LARGE SCALE GENOMIC DNA]</scope>
</reference>
<feature type="transmembrane region" description="Helical" evidence="1">
    <location>
        <begin position="289"/>
        <end position="309"/>
    </location>
</feature>
<feature type="transmembrane region" description="Helical" evidence="1">
    <location>
        <begin position="340"/>
        <end position="359"/>
    </location>
</feature>
<gene>
    <name evidence="2" type="ORF">US28_C0033G0003</name>
</gene>
<evidence type="ECO:0000313" key="3">
    <source>
        <dbReference type="Proteomes" id="UP000034448"/>
    </source>
</evidence>
<feature type="transmembrane region" description="Helical" evidence="1">
    <location>
        <begin position="252"/>
        <end position="269"/>
    </location>
</feature>
<feature type="transmembrane region" description="Helical" evidence="1">
    <location>
        <begin position="208"/>
        <end position="231"/>
    </location>
</feature>
<feature type="transmembrane region" description="Helical" evidence="1">
    <location>
        <begin position="126"/>
        <end position="146"/>
    </location>
</feature>
<comment type="caution">
    <text evidence="2">The sequence shown here is derived from an EMBL/GenBank/DDBJ whole genome shotgun (WGS) entry which is preliminary data.</text>
</comment>
<evidence type="ECO:0000313" key="2">
    <source>
        <dbReference type="EMBL" id="KKQ14677.1"/>
    </source>
</evidence>
<sequence length="482" mass="55508">MLKRLNSKQEVMNKLVFSRLVISYLVFIILFFPVLTTYFSQDDFFHFQASLTDGSIGQFLNFFVFKPFEVQGYAFYRPIFREALYHINYDLFGLNPLPFRLLQFLLQFINIYLVYKLIFRIFNKKIVAYLASFLYAISSTNVALLYYLAGGIQAQGATMFVLLTLLLFQKNRLLSFLTFLLALASHEMAIVTPILLAGLLWIKGKKSYFYLIPFTFFTVLFLYLDLIYIGVSKTEVAYIPAFNIKTTLNSSMWYTGWALGLPEMLIDFVPPGLKLDPRLMQYWGNYFSLIFPAFFGVLAILVFSVLKFYKKLTNKNFLFLLYWFPVALLPVIFFPVHKSTYYMAIAMPGFCGALSYIILQNKKIITLALVGLFILLNITSVKLGEITFPAARRAKIAQKLISDIKNQYPTLLISATVFVKDDPNYPFIAQDWGGSAKQASFALSDANAFRLLYHDQSLKVYFEGKDTLPKDDLVFEFVAKIE</sequence>
<keyword evidence="1" id="KW-0812">Transmembrane</keyword>
<feature type="transmembrane region" description="Helical" evidence="1">
    <location>
        <begin position="180"/>
        <end position="202"/>
    </location>
</feature>
<dbReference type="AlphaFoldDB" id="A0A0G0F9Q3"/>
<organism evidence="2 3">
    <name type="scientific">Candidatus Daviesbacteria bacterium GW2011_GWA1_36_8</name>
    <dbReference type="NCBI Taxonomy" id="1618417"/>
    <lineage>
        <taxon>Bacteria</taxon>
        <taxon>Candidatus Daviesiibacteriota</taxon>
    </lineage>
</organism>
<proteinExistence type="predicted"/>
<feature type="transmembrane region" description="Helical" evidence="1">
    <location>
        <begin position="101"/>
        <end position="119"/>
    </location>
</feature>
<protein>
    <recommendedName>
        <fullName evidence="4">Glycosyltransferase RgtA/B/C/D-like domain-containing protein</fullName>
    </recommendedName>
</protein>